<dbReference type="GO" id="GO:1990573">
    <property type="term" value="P:potassium ion import across plasma membrane"/>
    <property type="evidence" value="ECO:0007669"/>
    <property type="project" value="TreeGrafter"/>
</dbReference>
<dbReference type="GO" id="GO:0036376">
    <property type="term" value="P:sodium ion export across plasma membrane"/>
    <property type="evidence" value="ECO:0007669"/>
    <property type="project" value="TreeGrafter"/>
</dbReference>
<dbReference type="InterPro" id="IPR038702">
    <property type="entry name" value="Na/K_ATPase_sub_beta_sf"/>
</dbReference>
<keyword evidence="10" id="KW-1185">Reference proteome</keyword>
<evidence type="ECO:0000256" key="1">
    <source>
        <dbReference type="ARBA" id="ARBA00004606"/>
    </source>
</evidence>
<keyword evidence="3 8" id="KW-0812">Transmembrane</keyword>
<evidence type="ECO:0000256" key="7">
    <source>
        <dbReference type="SAM" id="MobiDB-lite"/>
    </source>
</evidence>
<protein>
    <submittedName>
        <fullName evidence="9">Uncharacterized protein</fullName>
    </submittedName>
</protein>
<dbReference type="Pfam" id="PF00287">
    <property type="entry name" value="Na_K-ATPase"/>
    <property type="match status" value="1"/>
</dbReference>
<evidence type="ECO:0000313" key="10">
    <source>
        <dbReference type="Proteomes" id="UP000192247"/>
    </source>
</evidence>
<comment type="similarity">
    <text evidence="2">Belongs to the X(+)/potassium ATPases subunit beta family.</text>
</comment>
<dbReference type="InterPro" id="IPR000402">
    <property type="entry name" value="Na/K_ATPase_sub_beta"/>
</dbReference>
<organism evidence="9 10">
    <name type="scientific">Tropilaelaps mercedesae</name>
    <dbReference type="NCBI Taxonomy" id="418985"/>
    <lineage>
        <taxon>Eukaryota</taxon>
        <taxon>Metazoa</taxon>
        <taxon>Ecdysozoa</taxon>
        <taxon>Arthropoda</taxon>
        <taxon>Chelicerata</taxon>
        <taxon>Arachnida</taxon>
        <taxon>Acari</taxon>
        <taxon>Parasitiformes</taxon>
        <taxon>Mesostigmata</taxon>
        <taxon>Gamasina</taxon>
        <taxon>Dermanyssoidea</taxon>
        <taxon>Laelapidae</taxon>
        <taxon>Tropilaelaps</taxon>
    </lineage>
</organism>
<feature type="region of interest" description="Disordered" evidence="7">
    <location>
        <begin position="40"/>
        <end position="159"/>
    </location>
</feature>
<evidence type="ECO:0000256" key="5">
    <source>
        <dbReference type="ARBA" id="ARBA00022989"/>
    </source>
</evidence>
<evidence type="ECO:0000256" key="6">
    <source>
        <dbReference type="ARBA" id="ARBA00023136"/>
    </source>
</evidence>
<keyword evidence="4" id="KW-0735">Signal-anchor</keyword>
<evidence type="ECO:0000256" key="3">
    <source>
        <dbReference type="ARBA" id="ARBA00022692"/>
    </source>
</evidence>
<evidence type="ECO:0000256" key="4">
    <source>
        <dbReference type="ARBA" id="ARBA00022968"/>
    </source>
</evidence>
<keyword evidence="6 8" id="KW-0472">Membrane</keyword>
<feature type="compositionally biased region" description="Low complexity" evidence="7">
    <location>
        <begin position="40"/>
        <end position="52"/>
    </location>
</feature>
<dbReference type="GO" id="GO:0001671">
    <property type="term" value="F:ATPase activator activity"/>
    <property type="evidence" value="ECO:0007669"/>
    <property type="project" value="TreeGrafter"/>
</dbReference>
<dbReference type="EMBL" id="MNPL01003002">
    <property type="protein sequence ID" value="OQR77822.1"/>
    <property type="molecule type" value="Genomic_DNA"/>
</dbReference>
<accession>A0A1V9XWL5</accession>
<dbReference type="AlphaFoldDB" id="A0A1V9XWL5"/>
<dbReference type="InParanoid" id="A0A1V9XWL5"/>
<sequence>CPCQPPVPQPVATVLRPAVSTSSAVAGVSDLMSTPLSSYYQRQVQPQRSSQQENSLAPLDPERFRRPVESPALRESHSCLGSSQQNQHQQQHNHGPNSVAQHQQLEHQGSHRNGYHDLEETSSESSSTRIPSRMSGDPNVTTSTENDTRQLMNGHGKNPPLPYSSLCAAFTKPAKMTTTTMPTTTAVIHHGIPHNKKESGLYSKLPPSSRQTLIRAMFCSSALIALLTALCVLLLVMSSGRGEDGGSVHLSENTFGAPVVTGIGSAALSVVPPPTDLVDRSQVIIVNRRNPTQLAEQATQLSDLLTLVNAYNATTRDAAFPSQLIQTVQPGCTVEEHFGYRRGEPCVAIVLRPDPTFVPVPLPSGADTDAVDRSSNLLELECLCENRRSVKIAYSPFRGFPLRFFPRSARASPLLVMLRFGDLPLKTELRISCGLRGAQNIDPRSNRVNFQIMVI</sequence>
<dbReference type="STRING" id="418985.A0A1V9XWL5"/>
<dbReference type="PANTHER" id="PTHR11523:SF28">
    <property type="entry name" value="NA_K-ATPASE BETA SUBUNIT ISOFORM 4-RELATED"/>
    <property type="match status" value="1"/>
</dbReference>
<feature type="non-terminal residue" evidence="9">
    <location>
        <position position="1"/>
    </location>
</feature>
<proteinExistence type="inferred from homology"/>
<feature type="compositionally biased region" description="Basic and acidic residues" evidence="7">
    <location>
        <begin position="60"/>
        <end position="77"/>
    </location>
</feature>
<comment type="caution">
    <text evidence="9">The sequence shown here is derived from an EMBL/GenBank/DDBJ whole genome shotgun (WGS) entry which is preliminary data.</text>
</comment>
<dbReference type="Proteomes" id="UP000192247">
    <property type="component" value="Unassembled WGS sequence"/>
</dbReference>
<feature type="transmembrane region" description="Helical" evidence="8">
    <location>
        <begin position="213"/>
        <end position="236"/>
    </location>
</feature>
<feature type="compositionally biased region" description="Low complexity" evidence="7">
    <location>
        <begin position="84"/>
        <end position="94"/>
    </location>
</feature>
<dbReference type="GO" id="GO:0005890">
    <property type="term" value="C:sodium:potassium-exchanging ATPase complex"/>
    <property type="evidence" value="ECO:0007669"/>
    <property type="project" value="InterPro"/>
</dbReference>
<feature type="compositionally biased region" description="Polar residues" evidence="7">
    <location>
        <begin position="138"/>
        <end position="151"/>
    </location>
</feature>
<keyword evidence="5 8" id="KW-1133">Transmembrane helix</keyword>
<evidence type="ECO:0000313" key="9">
    <source>
        <dbReference type="EMBL" id="OQR77822.1"/>
    </source>
</evidence>
<feature type="compositionally biased region" description="Basic and acidic residues" evidence="7">
    <location>
        <begin position="104"/>
        <end position="119"/>
    </location>
</feature>
<dbReference type="Gene3D" id="2.60.40.1660">
    <property type="entry name" value="Na, k-atpase alpha subunit"/>
    <property type="match status" value="1"/>
</dbReference>
<evidence type="ECO:0000256" key="8">
    <source>
        <dbReference type="SAM" id="Phobius"/>
    </source>
</evidence>
<dbReference type="PANTHER" id="PTHR11523">
    <property type="entry name" value="SODIUM/POTASSIUM-DEPENDENT ATPASE BETA SUBUNIT"/>
    <property type="match status" value="1"/>
</dbReference>
<gene>
    <name evidence="9" type="ORF">BIW11_06817</name>
</gene>
<dbReference type="OrthoDB" id="5912413at2759"/>
<comment type="subcellular location">
    <subcellularLocation>
        <location evidence="1">Membrane</location>
        <topology evidence="1">Single-pass type II membrane protein</topology>
    </subcellularLocation>
</comment>
<name>A0A1V9XWL5_9ACAR</name>
<evidence type="ECO:0000256" key="2">
    <source>
        <dbReference type="ARBA" id="ARBA00005876"/>
    </source>
</evidence>
<dbReference type="GO" id="GO:0030007">
    <property type="term" value="P:intracellular potassium ion homeostasis"/>
    <property type="evidence" value="ECO:0007669"/>
    <property type="project" value="TreeGrafter"/>
</dbReference>
<reference evidence="9 10" key="1">
    <citation type="journal article" date="2017" name="Gigascience">
        <title>Draft genome of the honey bee ectoparasitic mite, Tropilaelaps mercedesae, is shaped by the parasitic life history.</title>
        <authorList>
            <person name="Dong X."/>
            <person name="Armstrong S.D."/>
            <person name="Xia D."/>
            <person name="Makepeace B.L."/>
            <person name="Darby A.C."/>
            <person name="Kadowaki T."/>
        </authorList>
    </citation>
    <scope>NUCLEOTIDE SEQUENCE [LARGE SCALE GENOMIC DNA]</scope>
    <source>
        <strain evidence="9">Wuxi-XJTLU</strain>
    </source>
</reference>
<dbReference type="GO" id="GO:0006883">
    <property type="term" value="P:intracellular sodium ion homeostasis"/>
    <property type="evidence" value="ECO:0007669"/>
    <property type="project" value="TreeGrafter"/>
</dbReference>